<sequence>MDFKNVFFKVKDYILDNSKILGSGSFGQVYIAKKNGDNKNLYAAKIIKINNDYDGDKEALIMREAWLMSELKHHAIVKFYGINFRSFDDKSLNFQPIIITEFLPHDLDTILKDEQNCNVDHKWTPTKKYICLLGIADGMRYLHDNDIIHRDLKPENILLDADFNPKICDFGLSRYLPDEFTSTVGLSMTTNAGTPLYMAPEVFNNEGDIPYEKSIDVYSFGMLAYQLVTGKQPFYKLLKNKISSFNFLTKVLGGERPTFDENGDVPKKMQDLLISCWDSNPNARPTFEYIFETLKSDLSYSPEQVDEGEIAEYLDSIADSENKTPKAIKMKKIIKDSEERIHLIEQKNAESEVKLNNIELENNQLQEKLKQSDERLQMLEQISNEKQNKLNEVELRNKELEGQLKEAERKIQFLESKSIEDDEKLHQFDQRNKELQYELNNAERKIKLLEQLCMENEDKYKEAQRRNKDIAKSLNDAENKASFYQQKHIESEQKLSDKKEISFILLNEISKSKRYLYNSSYFIL</sequence>
<dbReference type="Proteomes" id="UP001470230">
    <property type="component" value="Unassembled WGS sequence"/>
</dbReference>
<keyword evidence="1 3" id="KW-0547">Nucleotide-binding</keyword>
<feature type="domain" description="Protein kinase" evidence="5">
    <location>
        <begin position="15"/>
        <end position="298"/>
    </location>
</feature>
<dbReference type="PANTHER" id="PTHR44329">
    <property type="entry name" value="SERINE/THREONINE-PROTEIN KINASE TNNI3K-RELATED"/>
    <property type="match status" value="1"/>
</dbReference>
<evidence type="ECO:0000256" key="2">
    <source>
        <dbReference type="ARBA" id="ARBA00022840"/>
    </source>
</evidence>
<keyword evidence="2 3" id="KW-0067">ATP-binding</keyword>
<comment type="caution">
    <text evidence="6">The sequence shown here is derived from an EMBL/GenBank/DDBJ whole genome shotgun (WGS) entry which is preliminary data.</text>
</comment>
<dbReference type="PROSITE" id="PS50011">
    <property type="entry name" value="PROTEIN_KINASE_DOM"/>
    <property type="match status" value="1"/>
</dbReference>
<feature type="binding site" evidence="3">
    <location>
        <position position="45"/>
    </location>
    <ligand>
        <name>ATP</name>
        <dbReference type="ChEBI" id="CHEBI:30616"/>
    </ligand>
</feature>
<dbReference type="SUPFAM" id="SSF57997">
    <property type="entry name" value="Tropomyosin"/>
    <property type="match status" value="1"/>
</dbReference>
<evidence type="ECO:0000256" key="1">
    <source>
        <dbReference type="ARBA" id="ARBA00022741"/>
    </source>
</evidence>
<dbReference type="Gene3D" id="1.10.510.10">
    <property type="entry name" value="Transferase(Phosphotransferase) domain 1"/>
    <property type="match status" value="1"/>
</dbReference>
<name>A0ABR2H0M5_9EUKA</name>
<dbReference type="PROSITE" id="PS00108">
    <property type="entry name" value="PROTEIN_KINASE_ST"/>
    <property type="match status" value="1"/>
</dbReference>
<accession>A0ABR2H0M5</accession>
<evidence type="ECO:0000259" key="5">
    <source>
        <dbReference type="PROSITE" id="PS50011"/>
    </source>
</evidence>
<evidence type="ECO:0000256" key="3">
    <source>
        <dbReference type="PROSITE-ProRule" id="PRU10141"/>
    </source>
</evidence>
<feature type="coiled-coil region" evidence="4">
    <location>
        <begin position="334"/>
        <end position="494"/>
    </location>
</feature>
<dbReference type="PANTHER" id="PTHR44329:SF214">
    <property type="entry name" value="PROTEIN KINASE DOMAIN-CONTAINING PROTEIN"/>
    <property type="match status" value="1"/>
</dbReference>
<proteinExistence type="predicted"/>
<dbReference type="InterPro" id="IPR051681">
    <property type="entry name" value="Ser/Thr_Kinases-Pseudokinases"/>
</dbReference>
<evidence type="ECO:0000313" key="6">
    <source>
        <dbReference type="EMBL" id="KAK8839729.1"/>
    </source>
</evidence>
<dbReference type="SUPFAM" id="SSF56112">
    <property type="entry name" value="Protein kinase-like (PK-like)"/>
    <property type="match status" value="1"/>
</dbReference>
<dbReference type="InterPro" id="IPR008271">
    <property type="entry name" value="Ser/Thr_kinase_AS"/>
</dbReference>
<dbReference type="InterPro" id="IPR000719">
    <property type="entry name" value="Prot_kinase_dom"/>
</dbReference>
<dbReference type="InterPro" id="IPR011009">
    <property type="entry name" value="Kinase-like_dom_sf"/>
</dbReference>
<dbReference type="SMART" id="SM00220">
    <property type="entry name" value="S_TKc"/>
    <property type="match status" value="1"/>
</dbReference>
<dbReference type="Pfam" id="PF00069">
    <property type="entry name" value="Pkinase"/>
    <property type="match status" value="1"/>
</dbReference>
<organism evidence="6 7">
    <name type="scientific">Tritrichomonas musculus</name>
    <dbReference type="NCBI Taxonomy" id="1915356"/>
    <lineage>
        <taxon>Eukaryota</taxon>
        <taxon>Metamonada</taxon>
        <taxon>Parabasalia</taxon>
        <taxon>Tritrichomonadida</taxon>
        <taxon>Tritrichomonadidae</taxon>
        <taxon>Tritrichomonas</taxon>
    </lineage>
</organism>
<evidence type="ECO:0000313" key="7">
    <source>
        <dbReference type="Proteomes" id="UP001470230"/>
    </source>
</evidence>
<dbReference type="PROSITE" id="PS00107">
    <property type="entry name" value="PROTEIN_KINASE_ATP"/>
    <property type="match status" value="1"/>
</dbReference>
<keyword evidence="7" id="KW-1185">Reference proteome</keyword>
<keyword evidence="4" id="KW-0175">Coiled coil</keyword>
<dbReference type="EMBL" id="JAPFFF010000050">
    <property type="protein sequence ID" value="KAK8839729.1"/>
    <property type="molecule type" value="Genomic_DNA"/>
</dbReference>
<reference evidence="6 7" key="1">
    <citation type="submission" date="2024-04" db="EMBL/GenBank/DDBJ databases">
        <title>Tritrichomonas musculus Genome.</title>
        <authorList>
            <person name="Alves-Ferreira E."/>
            <person name="Grigg M."/>
            <person name="Lorenzi H."/>
            <person name="Galac M."/>
        </authorList>
    </citation>
    <scope>NUCLEOTIDE SEQUENCE [LARGE SCALE GENOMIC DNA]</scope>
    <source>
        <strain evidence="6 7">EAF2021</strain>
    </source>
</reference>
<gene>
    <name evidence="6" type="ORF">M9Y10_031434</name>
</gene>
<evidence type="ECO:0000256" key="4">
    <source>
        <dbReference type="SAM" id="Coils"/>
    </source>
</evidence>
<dbReference type="InterPro" id="IPR017441">
    <property type="entry name" value="Protein_kinase_ATP_BS"/>
</dbReference>
<protein>
    <recommendedName>
        <fullName evidence="5">Protein kinase domain-containing protein</fullName>
    </recommendedName>
</protein>